<proteinExistence type="predicted"/>
<evidence type="ECO:0000256" key="1">
    <source>
        <dbReference type="SAM" id="MobiDB-lite"/>
    </source>
</evidence>
<dbReference type="Pfam" id="PF00899">
    <property type="entry name" value="ThiF"/>
    <property type="match status" value="1"/>
</dbReference>
<dbReference type="SUPFAM" id="SSF69572">
    <property type="entry name" value="Activating enzymes of the ubiquitin-like proteins"/>
    <property type="match status" value="1"/>
</dbReference>
<dbReference type="GO" id="GO:0061503">
    <property type="term" value="F:tRNA threonylcarbamoyladenosine dehydratase"/>
    <property type="evidence" value="ECO:0007669"/>
    <property type="project" value="TreeGrafter"/>
</dbReference>
<feature type="domain" description="THIF-type NAD/FAD binding fold" evidence="2">
    <location>
        <begin position="13"/>
        <end position="239"/>
    </location>
</feature>
<dbReference type="Proteomes" id="UP000004633">
    <property type="component" value="Unassembled WGS sequence"/>
</dbReference>
<keyword evidence="4" id="KW-1185">Reference proteome</keyword>
<dbReference type="InterPro" id="IPR000594">
    <property type="entry name" value="ThiF_NAD_FAD-bd"/>
</dbReference>
<sequence>MDVRSRFMRTEMLLGVAGMARLAGASVAVFGIGGVGSFTAEALARAGVGHLTLVDNDCVDVTNINRQIHACTDTIGMPKVEAMTARIHGINPHCKVTGMQAFYLPENADDFFAQRYDYVVDAVDTVSAKIDLARRCCARGIPIISSMGAANKLDPTLFEVLDIYETKVDPLARVMRKKLKEYNVPHLKVVCSRERPQHPTGGKEPPAPGRNSVPGSVSFVPPVVGMIIAGEIIRDLLGIHVEVSA</sequence>
<name>E7N0C7_9FIRM</name>
<dbReference type="RefSeq" id="WP_009349118.1">
    <property type="nucleotide sequence ID" value="NZ_GL638129.1"/>
</dbReference>
<dbReference type="PANTHER" id="PTHR43267">
    <property type="entry name" value="TRNA THREONYLCARBAMOYLADENOSINE DEHYDRATASE"/>
    <property type="match status" value="1"/>
</dbReference>
<evidence type="ECO:0000313" key="4">
    <source>
        <dbReference type="Proteomes" id="UP000004633"/>
    </source>
</evidence>
<dbReference type="InterPro" id="IPR035985">
    <property type="entry name" value="Ubiquitin-activating_enz"/>
</dbReference>
<dbReference type="GO" id="GO:0061504">
    <property type="term" value="P:cyclic threonylcarbamoyladenosine biosynthetic process"/>
    <property type="evidence" value="ECO:0007669"/>
    <property type="project" value="TreeGrafter"/>
</dbReference>
<comment type="caution">
    <text evidence="3">The sequence shown here is derived from an EMBL/GenBank/DDBJ whole genome shotgun (WGS) entry which is preliminary data.</text>
</comment>
<evidence type="ECO:0000313" key="3">
    <source>
        <dbReference type="EMBL" id="EFW30339.1"/>
    </source>
</evidence>
<dbReference type="AlphaFoldDB" id="E7N0C7"/>
<accession>E7N0C7</accession>
<dbReference type="InterPro" id="IPR045886">
    <property type="entry name" value="ThiF/MoeB/HesA"/>
</dbReference>
<reference evidence="3 4" key="1">
    <citation type="submission" date="2010-08" db="EMBL/GenBank/DDBJ databases">
        <authorList>
            <person name="Weinstock G."/>
            <person name="Sodergren E."/>
            <person name="Clifton S."/>
            <person name="Fulton L."/>
            <person name="Fulton B."/>
            <person name="Courtney L."/>
            <person name="Fronick C."/>
            <person name="Harrison M."/>
            <person name="Strong C."/>
            <person name="Farmer C."/>
            <person name="Delahaunty K."/>
            <person name="Markovic C."/>
            <person name="Hall O."/>
            <person name="Minx P."/>
            <person name="Tomlinson C."/>
            <person name="Mitreva M."/>
            <person name="Hou S."/>
            <person name="Chen J."/>
            <person name="Wollam A."/>
            <person name="Pepin K.H."/>
            <person name="Johnson M."/>
            <person name="Bhonagiri V."/>
            <person name="Zhang X."/>
            <person name="Suruliraj S."/>
            <person name="Warren W."/>
            <person name="Chinwalla A."/>
            <person name="Mardis E.R."/>
            <person name="Wilson R.K."/>
        </authorList>
    </citation>
    <scope>NUCLEOTIDE SEQUENCE [LARGE SCALE GENOMIC DNA]</scope>
    <source>
        <strain evidence="3 4">F0399</strain>
    </source>
</reference>
<dbReference type="STRING" id="749551.HMPREF9555_00424"/>
<protein>
    <submittedName>
        <fullName evidence="3">ThiF family protein</fullName>
    </submittedName>
</protein>
<dbReference type="GO" id="GO:0008641">
    <property type="term" value="F:ubiquitin-like modifier activating enzyme activity"/>
    <property type="evidence" value="ECO:0007669"/>
    <property type="project" value="InterPro"/>
</dbReference>
<dbReference type="Gene3D" id="3.40.50.720">
    <property type="entry name" value="NAD(P)-binding Rossmann-like Domain"/>
    <property type="match status" value="1"/>
</dbReference>
<dbReference type="HOGENOM" id="CLU_013325_4_1_9"/>
<evidence type="ECO:0000259" key="2">
    <source>
        <dbReference type="Pfam" id="PF00899"/>
    </source>
</evidence>
<dbReference type="CDD" id="cd00755">
    <property type="entry name" value="YgdL_like"/>
    <property type="match status" value="1"/>
</dbReference>
<dbReference type="EMBL" id="AECV01000003">
    <property type="protein sequence ID" value="EFW30339.1"/>
    <property type="molecule type" value="Genomic_DNA"/>
</dbReference>
<dbReference type="PANTHER" id="PTHR43267:SF1">
    <property type="entry name" value="TRNA THREONYLCARBAMOYLADENOSINE DEHYDRATASE"/>
    <property type="match status" value="1"/>
</dbReference>
<gene>
    <name evidence="3" type="ORF">HMPREF9555_00424</name>
</gene>
<organism evidence="3 4">
    <name type="scientific">Selenomonas artemidis F0399</name>
    <dbReference type="NCBI Taxonomy" id="749551"/>
    <lineage>
        <taxon>Bacteria</taxon>
        <taxon>Bacillati</taxon>
        <taxon>Bacillota</taxon>
        <taxon>Negativicutes</taxon>
        <taxon>Selenomonadales</taxon>
        <taxon>Selenomonadaceae</taxon>
        <taxon>Selenomonas</taxon>
    </lineage>
</organism>
<feature type="region of interest" description="Disordered" evidence="1">
    <location>
        <begin position="193"/>
        <end position="214"/>
    </location>
</feature>